<dbReference type="NCBIfam" id="NF007232">
    <property type="entry name" value="PRK09651.1"/>
    <property type="match status" value="1"/>
</dbReference>
<dbReference type="Pfam" id="PF04542">
    <property type="entry name" value="Sigma70_r2"/>
    <property type="match status" value="1"/>
</dbReference>
<dbReference type="NCBIfam" id="NF009180">
    <property type="entry name" value="PRK12528.1"/>
    <property type="match status" value="1"/>
</dbReference>
<dbReference type="SUPFAM" id="SSF88659">
    <property type="entry name" value="Sigma3 and sigma4 domains of RNA polymerase sigma factors"/>
    <property type="match status" value="1"/>
</dbReference>
<dbReference type="InterPro" id="IPR039425">
    <property type="entry name" value="RNA_pol_sigma-70-like"/>
</dbReference>
<dbReference type="InterPro" id="IPR013249">
    <property type="entry name" value="RNA_pol_sigma70_r4_t2"/>
</dbReference>
<dbReference type="Proteomes" id="UP001617669">
    <property type="component" value="Unassembled WGS sequence"/>
</dbReference>
<dbReference type="InterPro" id="IPR014284">
    <property type="entry name" value="RNA_pol_sigma-70_dom"/>
</dbReference>
<feature type="domain" description="RNA polymerase sigma factor 70 region 4 type 2" evidence="6">
    <location>
        <begin position="119"/>
        <end position="170"/>
    </location>
</feature>
<evidence type="ECO:0000259" key="6">
    <source>
        <dbReference type="Pfam" id="PF08281"/>
    </source>
</evidence>
<dbReference type="CDD" id="cd06171">
    <property type="entry name" value="Sigma70_r4"/>
    <property type="match status" value="1"/>
</dbReference>
<dbReference type="NCBIfam" id="TIGR02937">
    <property type="entry name" value="sigma70-ECF"/>
    <property type="match status" value="1"/>
</dbReference>
<reference evidence="7 8" key="1">
    <citation type="submission" date="2024-11" db="EMBL/GenBank/DDBJ databases">
        <authorList>
            <person name="Kaparullina E.N."/>
            <person name="Delegan Y.A."/>
            <person name="Doronina N.V."/>
        </authorList>
    </citation>
    <scope>NUCLEOTIDE SEQUENCE [LARGE SCALE GENOMIC DNA]</scope>
    <source>
        <strain evidence="7 8">7sh_L</strain>
    </source>
</reference>
<dbReference type="PANTHER" id="PTHR43133">
    <property type="entry name" value="RNA POLYMERASE ECF-TYPE SIGMA FACTO"/>
    <property type="match status" value="1"/>
</dbReference>
<keyword evidence="8" id="KW-1185">Reference proteome</keyword>
<name>A0ABW8GMF8_9PROT</name>
<dbReference type="Pfam" id="PF08281">
    <property type="entry name" value="Sigma70_r4_2"/>
    <property type="match status" value="1"/>
</dbReference>
<dbReference type="EMBL" id="JBIWXY010000002">
    <property type="protein sequence ID" value="MFJ5446601.1"/>
    <property type="molecule type" value="Genomic_DNA"/>
</dbReference>
<evidence type="ECO:0000256" key="4">
    <source>
        <dbReference type="ARBA" id="ARBA00023163"/>
    </source>
</evidence>
<proteinExistence type="inferred from homology"/>
<dbReference type="RefSeq" id="WP_400882253.1">
    <property type="nucleotide sequence ID" value="NZ_JBIWXY010000002.1"/>
</dbReference>
<evidence type="ECO:0000313" key="8">
    <source>
        <dbReference type="Proteomes" id="UP001617669"/>
    </source>
</evidence>
<gene>
    <name evidence="7" type="ORF">ACIKP9_10220</name>
</gene>
<dbReference type="PANTHER" id="PTHR43133:SF63">
    <property type="entry name" value="RNA POLYMERASE SIGMA FACTOR FECI-RELATED"/>
    <property type="match status" value="1"/>
</dbReference>
<dbReference type="Gene3D" id="1.10.1740.10">
    <property type="match status" value="1"/>
</dbReference>
<comment type="similarity">
    <text evidence="1">Belongs to the sigma-70 factor family. ECF subfamily.</text>
</comment>
<accession>A0ABW8GMF8</accession>
<evidence type="ECO:0000256" key="3">
    <source>
        <dbReference type="ARBA" id="ARBA00023082"/>
    </source>
</evidence>
<feature type="domain" description="RNA polymerase sigma-70 region 2" evidence="5">
    <location>
        <begin position="22"/>
        <end position="86"/>
    </location>
</feature>
<keyword evidence="4" id="KW-0804">Transcription</keyword>
<keyword evidence="2" id="KW-0805">Transcription regulation</keyword>
<dbReference type="InterPro" id="IPR007627">
    <property type="entry name" value="RNA_pol_sigma70_r2"/>
</dbReference>
<sequence length="176" mass="20263">MPTPTFHPDIHDAALQQDLEALYTGHHRWLRSWLRRQLHCSESAADLAQDTFMRVIAARNASQILEPRVYLATVARRVMVDYFRRSALERAYLEAIAHFPEPVQISVEERSMVIETLCEIDAMLDALGEKPRQAFLMSQLDGLTYQEIAERMNLSVSSIKKYMARAIEHCLLFSLS</sequence>
<organism evidence="7 8">
    <name type="scientific">Methylobacillus methanolivorans</name>
    <dbReference type="NCBI Taxonomy" id="1848927"/>
    <lineage>
        <taxon>Bacteria</taxon>
        <taxon>Pseudomonadati</taxon>
        <taxon>Pseudomonadota</taxon>
        <taxon>Betaproteobacteria</taxon>
        <taxon>Nitrosomonadales</taxon>
        <taxon>Methylophilaceae</taxon>
        <taxon>Methylobacillus</taxon>
    </lineage>
</organism>
<evidence type="ECO:0000259" key="5">
    <source>
        <dbReference type="Pfam" id="PF04542"/>
    </source>
</evidence>
<comment type="caution">
    <text evidence="7">The sequence shown here is derived from an EMBL/GenBank/DDBJ whole genome shotgun (WGS) entry which is preliminary data.</text>
</comment>
<dbReference type="InterPro" id="IPR013324">
    <property type="entry name" value="RNA_pol_sigma_r3/r4-like"/>
</dbReference>
<dbReference type="InterPro" id="IPR036388">
    <property type="entry name" value="WH-like_DNA-bd_sf"/>
</dbReference>
<protein>
    <submittedName>
        <fullName evidence="7">Sigma-70 family RNA polymerase sigma factor</fullName>
    </submittedName>
</protein>
<evidence type="ECO:0000313" key="7">
    <source>
        <dbReference type="EMBL" id="MFJ5446601.1"/>
    </source>
</evidence>
<dbReference type="SUPFAM" id="SSF88946">
    <property type="entry name" value="Sigma2 domain of RNA polymerase sigma factors"/>
    <property type="match status" value="1"/>
</dbReference>
<dbReference type="Gene3D" id="1.10.10.10">
    <property type="entry name" value="Winged helix-like DNA-binding domain superfamily/Winged helix DNA-binding domain"/>
    <property type="match status" value="1"/>
</dbReference>
<keyword evidence="3" id="KW-0731">Sigma factor</keyword>
<dbReference type="InterPro" id="IPR013325">
    <property type="entry name" value="RNA_pol_sigma_r2"/>
</dbReference>
<evidence type="ECO:0000256" key="1">
    <source>
        <dbReference type="ARBA" id="ARBA00010641"/>
    </source>
</evidence>
<evidence type="ECO:0000256" key="2">
    <source>
        <dbReference type="ARBA" id="ARBA00023015"/>
    </source>
</evidence>